<keyword evidence="6 12" id="KW-0732">Signal</keyword>
<keyword evidence="10 11" id="KW-0998">Cell outer membrane</keyword>
<dbReference type="InterPro" id="IPR008969">
    <property type="entry name" value="CarboxyPept-like_regulatory"/>
</dbReference>
<dbReference type="OrthoDB" id="9803050at2"/>
<evidence type="ECO:0000256" key="5">
    <source>
        <dbReference type="ARBA" id="ARBA00022692"/>
    </source>
</evidence>
<evidence type="ECO:0000313" key="14">
    <source>
        <dbReference type="EMBL" id="TYA74730.1"/>
    </source>
</evidence>
<sequence length="929" mass="104472">MNFNNKRKSIVLRVATCVTLFFFQIVAHCQSKGEITIEFNNVSLESAFIDLEDVSGLEFYFDGNWLKDLRVNQTFTNKTVDFILKEILTNTPINYIVLESKVVLTKNNMIIQGLPKDYFKKIEEVEEEEVSSKALPVLQKQYLKGVQKNKGAIFYIGKEANNSTKNEFNISGTILDQKTGKPIENLNVFVDGINKSTVTDVNGYYSLRLPKGYHILKTSSIGYGRAQKQIVVYGNGTLSFNLVEEINELDEVVVNSNKDKNIRSVEIGVTSIDVKGIKNIPVILGERDVLKVATTMPGIKTAGEGALGYSVRGGKVDQNLILFDGAAIYNPSHFFGVFSAVNPFATGSVDIYKGSIPSEFGGRLSSVIDISTKEINKDKFSGEGNIGPVTGNLMLEVPVIEKKAAVLVGARATYSNWVLRSLSDESLQNSDASFYDALVKYEHKISDKDNIELTGYFSNDRFSITSDSIFDYGNKLGAIKWNHVFNDKNSASLKLATSQYKFNIIFDGDFNRNFDFGYNINETQLKLKARYLHSKKHKFTYGLSSKLYKIDPGYIKPIDASSVVSPETIATEKGLESAVYLSDLYQVNEKLSLDLGLRYSSFTALGPSEQNVYAPNTPLSSESVVEVKTYTNNEFIKTYGGPEFRLSARYFLSPLASLKASFNSTIQYSHLLSTNTTASPIDSWKLSDSNIKPQRAQQFSLGFYKNSENDVYEYSLEGYYKKMNNLLDFKVGADLLLNQNIETELLQGKGKAYGLELLIKKKQGRLNGWLAYSFSRTLVKLDSEFLTNRVNNGNYFAANQDRPHDVSLVSNFKLTKRYSFSMNFNYQSGRPITYPVGKYVLNGTEHVLYSDRNKFRVPDYYRLDLGINIEGNHKNVKLAHSFWNISVYNVLGRNNPFSVFFVNENGQVKGYQSSIFAIPVPTITYNFKF</sequence>
<keyword evidence="2 11" id="KW-0813">Transport</keyword>
<organism evidence="14 15">
    <name type="scientific">Seonamhaeicola marinus</name>
    <dbReference type="NCBI Taxonomy" id="1912246"/>
    <lineage>
        <taxon>Bacteria</taxon>
        <taxon>Pseudomonadati</taxon>
        <taxon>Bacteroidota</taxon>
        <taxon>Flavobacteriia</taxon>
        <taxon>Flavobacteriales</taxon>
        <taxon>Flavobacteriaceae</taxon>
    </lineage>
</organism>
<dbReference type="PANTHER" id="PTHR32552">
    <property type="entry name" value="FERRICHROME IRON RECEPTOR-RELATED"/>
    <property type="match status" value="1"/>
</dbReference>
<keyword evidence="8" id="KW-0406">Ion transport</keyword>
<dbReference type="GO" id="GO:0009279">
    <property type="term" value="C:cell outer membrane"/>
    <property type="evidence" value="ECO:0007669"/>
    <property type="project" value="UniProtKB-SubCell"/>
</dbReference>
<dbReference type="Pfam" id="PF07715">
    <property type="entry name" value="Plug"/>
    <property type="match status" value="1"/>
</dbReference>
<dbReference type="Gene3D" id="2.170.130.10">
    <property type="entry name" value="TonB-dependent receptor, plug domain"/>
    <property type="match status" value="1"/>
</dbReference>
<evidence type="ECO:0000256" key="12">
    <source>
        <dbReference type="SAM" id="SignalP"/>
    </source>
</evidence>
<evidence type="ECO:0000256" key="1">
    <source>
        <dbReference type="ARBA" id="ARBA00004571"/>
    </source>
</evidence>
<dbReference type="InterPro" id="IPR037066">
    <property type="entry name" value="Plug_dom_sf"/>
</dbReference>
<keyword evidence="7" id="KW-0408">Iron</keyword>
<evidence type="ECO:0000256" key="9">
    <source>
        <dbReference type="ARBA" id="ARBA00023136"/>
    </source>
</evidence>
<dbReference type="PROSITE" id="PS52016">
    <property type="entry name" value="TONB_DEPENDENT_REC_3"/>
    <property type="match status" value="1"/>
</dbReference>
<keyword evidence="4" id="KW-0410">Iron transport</keyword>
<evidence type="ECO:0000256" key="7">
    <source>
        <dbReference type="ARBA" id="ARBA00023004"/>
    </source>
</evidence>
<name>A0A5D0HV34_9FLAO</name>
<dbReference type="Gene3D" id="2.40.170.20">
    <property type="entry name" value="TonB-dependent receptor, beta-barrel domain"/>
    <property type="match status" value="1"/>
</dbReference>
<dbReference type="Gene3D" id="2.60.40.1120">
    <property type="entry name" value="Carboxypeptidase-like, regulatory domain"/>
    <property type="match status" value="1"/>
</dbReference>
<evidence type="ECO:0000259" key="13">
    <source>
        <dbReference type="Pfam" id="PF07715"/>
    </source>
</evidence>
<proteinExistence type="inferred from homology"/>
<keyword evidence="15" id="KW-1185">Reference proteome</keyword>
<dbReference type="InterPro" id="IPR039426">
    <property type="entry name" value="TonB-dep_rcpt-like"/>
</dbReference>
<protein>
    <submittedName>
        <fullName evidence="14">TonB-dependent receptor</fullName>
    </submittedName>
</protein>
<dbReference type="PANTHER" id="PTHR32552:SF89">
    <property type="entry name" value="CATECHOLATE SIDEROPHORE RECEPTOR FIU"/>
    <property type="match status" value="1"/>
</dbReference>
<keyword evidence="5 11" id="KW-0812">Transmembrane</keyword>
<dbReference type="Pfam" id="PF13715">
    <property type="entry name" value="CarbopepD_reg_2"/>
    <property type="match status" value="1"/>
</dbReference>
<comment type="subcellular location">
    <subcellularLocation>
        <location evidence="1 11">Cell outer membrane</location>
        <topology evidence="1 11">Multi-pass membrane protein</topology>
    </subcellularLocation>
</comment>
<dbReference type="InterPro" id="IPR012910">
    <property type="entry name" value="Plug_dom"/>
</dbReference>
<comment type="similarity">
    <text evidence="11">Belongs to the TonB-dependent receptor family.</text>
</comment>
<evidence type="ECO:0000256" key="4">
    <source>
        <dbReference type="ARBA" id="ARBA00022496"/>
    </source>
</evidence>
<feature type="chain" id="PRO_5022744414" evidence="12">
    <location>
        <begin position="28"/>
        <end position="929"/>
    </location>
</feature>
<feature type="signal peptide" evidence="12">
    <location>
        <begin position="1"/>
        <end position="27"/>
    </location>
</feature>
<accession>A0A5D0HV34</accession>
<dbReference type="GO" id="GO:0015344">
    <property type="term" value="F:siderophore uptake transmembrane transporter activity"/>
    <property type="evidence" value="ECO:0007669"/>
    <property type="project" value="TreeGrafter"/>
</dbReference>
<dbReference type="InterPro" id="IPR036942">
    <property type="entry name" value="Beta-barrel_TonB_sf"/>
</dbReference>
<evidence type="ECO:0000256" key="8">
    <source>
        <dbReference type="ARBA" id="ARBA00023065"/>
    </source>
</evidence>
<feature type="domain" description="TonB-dependent receptor plug" evidence="13">
    <location>
        <begin position="285"/>
        <end position="362"/>
    </location>
</feature>
<keyword evidence="9 11" id="KW-0472">Membrane</keyword>
<dbReference type="Proteomes" id="UP000323930">
    <property type="component" value="Unassembled WGS sequence"/>
</dbReference>
<evidence type="ECO:0000256" key="10">
    <source>
        <dbReference type="ARBA" id="ARBA00023237"/>
    </source>
</evidence>
<evidence type="ECO:0000256" key="2">
    <source>
        <dbReference type="ARBA" id="ARBA00022448"/>
    </source>
</evidence>
<dbReference type="Gene3D" id="3.55.50.30">
    <property type="match status" value="1"/>
</dbReference>
<gene>
    <name evidence="14" type="ORF">FUA24_15570</name>
</gene>
<reference evidence="14 15" key="1">
    <citation type="submission" date="2019-08" db="EMBL/GenBank/DDBJ databases">
        <title>Seonamhaeicola sediminis sp. nov., isolated from marine sediment.</title>
        <authorList>
            <person name="Cao W.R."/>
        </authorList>
    </citation>
    <scope>NUCLEOTIDE SEQUENCE [LARGE SCALE GENOMIC DNA]</scope>
    <source>
        <strain evidence="14 15">B011</strain>
    </source>
</reference>
<dbReference type="RefSeq" id="WP_148543969.1">
    <property type="nucleotide sequence ID" value="NZ_VSDQ01000679.1"/>
</dbReference>
<keyword evidence="3 11" id="KW-1134">Transmembrane beta strand</keyword>
<evidence type="ECO:0000256" key="6">
    <source>
        <dbReference type="ARBA" id="ARBA00022729"/>
    </source>
</evidence>
<dbReference type="SUPFAM" id="SSF49464">
    <property type="entry name" value="Carboxypeptidase regulatory domain-like"/>
    <property type="match status" value="1"/>
</dbReference>
<dbReference type="SUPFAM" id="SSF56935">
    <property type="entry name" value="Porins"/>
    <property type="match status" value="1"/>
</dbReference>
<evidence type="ECO:0000313" key="15">
    <source>
        <dbReference type="Proteomes" id="UP000323930"/>
    </source>
</evidence>
<keyword evidence="14" id="KW-0675">Receptor</keyword>
<dbReference type="AlphaFoldDB" id="A0A5D0HV34"/>
<evidence type="ECO:0000256" key="3">
    <source>
        <dbReference type="ARBA" id="ARBA00022452"/>
    </source>
</evidence>
<evidence type="ECO:0000256" key="11">
    <source>
        <dbReference type="PROSITE-ProRule" id="PRU01360"/>
    </source>
</evidence>
<comment type="caution">
    <text evidence="14">The sequence shown here is derived from an EMBL/GenBank/DDBJ whole genome shotgun (WGS) entry which is preliminary data.</text>
</comment>
<dbReference type="EMBL" id="VSDQ01000679">
    <property type="protein sequence ID" value="TYA74730.1"/>
    <property type="molecule type" value="Genomic_DNA"/>
</dbReference>